<dbReference type="Proteomes" id="UP001168338">
    <property type="component" value="Unassembled WGS sequence"/>
</dbReference>
<accession>A0ABT8M951</accession>
<dbReference type="Gene3D" id="1.10.10.10">
    <property type="entry name" value="Winged helix-like DNA-binding domain superfamily/Winged helix DNA-binding domain"/>
    <property type="match status" value="1"/>
</dbReference>
<comment type="domain">
    <text evidence="4">The winged helix domain is involved in binding to DNA in the preinitiation complex.</text>
</comment>
<evidence type="ECO:0000259" key="6">
    <source>
        <dbReference type="PROSITE" id="PS51344"/>
    </source>
</evidence>
<keyword evidence="2 4" id="KW-0238">DNA-binding</keyword>
<keyword evidence="1 4" id="KW-0805">Transcription regulation</keyword>
<evidence type="ECO:0000313" key="7">
    <source>
        <dbReference type="EMBL" id="MDN7024462.1"/>
    </source>
</evidence>
<dbReference type="PIRSF" id="PIRSF006373">
    <property type="entry name" value="TF_E_archaea"/>
    <property type="match status" value="1"/>
</dbReference>
<dbReference type="SMART" id="SM00531">
    <property type="entry name" value="TFIIE"/>
    <property type="match status" value="1"/>
</dbReference>
<dbReference type="RefSeq" id="WP_301663568.1">
    <property type="nucleotide sequence ID" value="NZ_VCYH01000003.1"/>
</dbReference>
<proteinExistence type="inferred from homology"/>
<dbReference type="Pfam" id="PF02002">
    <property type="entry name" value="TFIIE_alpha"/>
    <property type="match status" value="1"/>
</dbReference>
<keyword evidence="3 4" id="KW-0804">Transcription</keyword>
<dbReference type="InterPro" id="IPR036390">
    <property type="entry name" value="WH_DNA-bd_sf"/>
</dbReference>
<evidence type="ECO:0000256" key="4">
    <source>
        <dbReference type="HAMAP-Rule" id="MF_01909"/>
    </source>
</evidence>
<dbReference type="EMBL" id="VCYH01000003">
    <property type="protein sequence ID" value="MDN7024462.1"/>
    <property type="molecule type" value="Genomic_DNA"/>
</dbReference>
<dbReference type="InterPro" id="IPR024550">
    <property type="entry name" value="TFIIEa/SarR/Rpc3_HTH_dom"/>
</dbReference>
<evidence type="ECO:0000313" key="8">
    <source>
        <dbReference type="Proteomes" id="UP001168338"/>
    </source>
</evidence>
<dbReference type="InterPro" id="IPR039997">
    <property type="entry name" value="TFE"/>
</dbReference>
<reference evidence="7" key="1">
    <citation type="submission" date="2019-05" db="EMBL/GenBank/DDBJ databases">
        <title>Methanoculleus sp. FWC-SCC1, a methanogenic archaeon isolated from deep marine cold seep.</title>
        <authorList>
            <person name="Chen Y.-W."/>
            <person name="Chen S.-C."/>
            <person name="Teng N.-H."/>
            <person name="Lai M.-C."/>
        </authorList>
    </citation>
    <scope>NUCLEOTIDE SEQUENCE</scope>
    <source>
        <strain evidence="7">FWC-SCC1</strain>
    </source>
</reference>
<dbReference type="InterPro" id="IPR017919">
    <property type="entry name" value="TFIIE/TFIIEa_HTH"/>
</dbReference>
<dbReference type="InterPro" id="IPR016481">
    <property type="entry name" value="TF_E_archaea"/>
</dbReference>
<dbReference type="NCBIfam" id="TIGR00373">
    <property type="entry name" value="transcription factor E"/>
    <property type="match status" value="1"/>
</dbReference>
<dbReference type="InterPro" id="IPR002853">
    <property type="entry name" value="TFIIE_asu"/>
</dbReference>
<gene>
    <name evidence="4 7" type="primary">tfe</name>
    <name evidence="7" type="ORF">FGU65_06095</name>
</gene>
<name>A0ABT8M951_9EURY</name>
<dbReference type="PANTHER" id="PTHR13097:SF7">
    <property type="entry name" value="GENERAL TRANSCRIPTION FACTOR IIE SUBUNIT 1"/>
    <property type="match status" value="1"/>
</dbReference>
<evidence type="ECO:0000256" key="5">
    <source>
        <dbReference type="NCBIfam" id="TIGR00373"/>
    </source>
</evidence>
<comment type="function">
    <text evidence="4">Transcription factor that plays a role in the activation of archaeal genes transcribed by RNA polymerase. Facilitates transcription initiation by enhancing TATA-box recognition by TATA-box-binding protein (Tbp), and transcription factor B (Tfb) and RNA polymerase recruitment. Not absolutely required for transcription in vitro, but particularly important in cases where Tbp or Tfb function is not optimal. It dynamically alters the nucleic acid-binding properties of RNA polymerases by stabilizing the initiation complex and destabilizing elongation complexes. Seems to translocate with the RNA polymerase following initiation and acts by binding to the non template strand of the transcription bubble in elongation complexes.</text>
</comment>
<evidence type="ECO:0000256" key="2">
    <source>
        <dbReference type="ARBA" id="ARBA00023125"/>
    </source>
</evidence>
<dbReference type="HAMAP" id="MF_01909">
    <property type="entry name" value="TFE_arch"/>
    <property type="match status" value="1"/>
</dbReference>
<dbReference type="InterPro" id="IPR036388">
    <property type="entry name" value="WH-like_DNA-bd_sf"/>
</dbReference>
<evidence type="ECO:0000256" key="1">
    <source>
        <dbReference type="ARBA" id="ARBA00023015"/>
    </source>
</evidence>
<dbReference type="PROSITE" id="PS51344">
    <property type="entry name" value="HTH_TFE_IIE"/>
    <property type="match status" value="1"/>
</dbReference>
<comment type="subunit">
    <text evidence="4">Monomer. Interaction with RNA polymerase subunits RpoF and RpoE is necessary for Tfe stimulatory transcription activity. Able to interact with Tbp and RNA polymerase in the absence of DNA promoter. Interacts both with the preinitiation and elongation complexes.</text>
</comment>
<dbReference type="SUPFAM" id="SSF46785">
    <property type="entry name" value="Winged helix' DNA-binding domain"/>
    <property type="match status" value="1"/>
</dbReference>
<organism evidence="7 8">
    <name type="scientific">Methanoculleus frigidifontis</name>
    <dbReference type="NCBI Taxonomy" id="2584085"/>
    <lineage>
        <taxon>Archaea</taxon>
        <taxon>Methanobacteriati</taxon>
        <taxon>Methanobacteriota</taxon>
        <taxon>Stenosarchaea group</taxon>
        <taxon>Methanomicrobia</taxon>
        <taxon>Methanomicrobiales</taxon>
        <taxon>Methanomicrobiaceae</taxon>
        <taxon>Methanoculleus</taxon>
    </lineage>
</organism>
<feature type="domain" description="HTH TFE/IIEalpha-type" evidence="6">
    <location>
        <begin position="9"/>
        <end position="92"/>
    </location>
</feature>
<protein>
    <recommendedName>
        <fullName evidence="4 5">Transcription factor E</fullName>
        <shortName evidence="4">TFE</shortName>
    </recommendedName>
    <alternativeName>
        <fullName evidence="4">TFIIE subunit alpha homolog</fullName>
    </alternativeName>
    <alternativeName>
        <fullName evidence="4">Transcription initiation factor TFIIE</fullName>
    </alternativeName>
</protein>
<comment type="caution">
    <text evidence="7">The sequence shown here is derived from an EMBL/GenBank/DDBJ whole genome shotgun (WGS) entry which is preliminary data.</text>
</comment>
<comment type="similarity">
    <text evidence="4">Belongs to the TFE family.</text>
</comment>
<sequence>MSSAADLLSDPAVNAYIHRLIGDDGIGLIERFPEEGEYSDEELAEKTGVNLNTVRHTLYTLYEKRLAEYRRLKNNETGWLTYLWHLRLDRVTDVIEEDIRDVLEHLDARLSYEERNDFYMCKNCGVIFTFTDAASWNFECPNCDEMLDHFDNELLATALRKRVQKIKESLGSD</sequence>
<keyword evidence="8" id="KW-1185">Reference proteome</keyword>
<evidence type="ECO:0000256" key="3">
    <source>
        <dbReference type="ARBA" id="ARBA00023163"/>
    </source>
</evidence>
<dbReference type="PANTHER" id="PTHR13097">
    <property type="entry name" value="TRANSCRIPTION INITIATION FACTOR IIE, ALPHA SUBUNIT"/>
    <property type="match status" value="1"/>
</dbReference>